<reference evidence="3" key="1">
    <citation type="submission" date="2023-03" db="EMBL/GenBank/DDBJ databases">
        <title>Andean soil-derived lignocellulolytic bacterial consortium as a source of novel taxa and putative plastic-active enzymes.</title>
        <authorList>
            <person name="Diaz-Garcia L."/>
            <person name="Chuvochina M."/>
            <person name="Feuerriegel G."/>
            <person name="Bunk B."/>
            <person name="Sproer C."/>
            <person name="Streit W.R."/>
            <person name="Rodriguez L.M."/>
            <person name="Overmann J."/>
            <person name="Jimenez D.J."/>
        </authorList>
    </citation>
    <scope>NUCLEOTIDE SEQUENCE</scope>
    <source>
        <strain evidence="3">MAG 4196</strain>
    </source>
</reference>
<keyword evidence="2" id="KW-1133">Transmembrane helix</keyword>
<organism evidence="3 4">
    <name type="scientific">Candidatus Devosia phytovorans</name>
    <dbReference type="NCBI Taxonomy" id="3121372"/>
    <lineage>
        <taxon>Bacteria</taxon>
        <taxon>Pseudomonadati</taxon>
        <taxon>Pseudomonadota</taxon>
        <taxon>Alphaproteobacteria</taxon>
        <taxon>Hyphomicrobiales</taxon>
        <taxon>Devosiaceae</taxon>
        <taxon>Devosia</taxon>
    </lineage>
</organism>
<dbReference type="AlphaFoldDB" id="A0AAJ6B0H4"/>
<evidence type="ECO:0000313" key="4">
    <source>
        <dbReference type="Proteomes" id="UP001217476"/>
    </source>
</evidence>
<feature type="region of interest" description="Disordered" evidence="1">
    <location>
        <begin position="104"/>
        <end position="132"/>
    </location>
</feature>
<evidence type="ECO:0000256" key="2">
    <source>
        <dbReference type="SAM" id="Phobius"/>
    </source>
</evidence>
<evidence type="ECO:0000313" key="3">
    <source>
        <dbReference type="EMBL" id="WEK05735.1"/>
    </source>
</evidence>
<feature type="compositionally biased region" description="Basic and acidic residues" evidence="1">
    <location>
        <begin position="104"/>
        <end position="114"/>
    </location>
</feature>
<feature type="transmembrane region" description="Helical" evidence="2">
    <location>
        <begin position="15"/>
        <end position="38"/>
    </location>
</feature>
<dbReference type="Proteomes" id="UP001217476">
    <property type="component" value="Chromosome"/>
</dbReference>
<proteinExistence type="predicted"/>
<name>A0AAJ6B0H4_9HYPH</name>
<sequence>MPIEVSQLSIDRLDFVSVLLAIIAVLFALGVFPLFAFLRYRAETVAREAVKAELEAFMADLEKQAISRIESMLPELIREYVPFVRDNAVDGDLANDIAGAQEVKADAADTRDTTSPRTGAGGRSRPRPRARR</sequence>
<dbReference type="EMBL" id="CP119312">
    <property type="protein sequence ID" value="WEK05735.1"/>
    <property type="molecule type" value="Genomic_DNA"/>
</dbReference>
<protein>
    <submittedName>
        <fullName evidence="3">Uncharacterized protein</fullName>
    </submittedName>
</protein>
<evidence type="ECO:0000256" key="1">
    <source>
        <dbReference type="SAM" id="MobiDB-lite"/>
    </source>
</evidence>
<keyword evidence="2" id="KW-0812">Transmembrane</keyword>
<keyword evidence="2" id="KW-0472">Membrane</keyword>
<accession>A0AAJ6B0H4</accession>
<gene>
    <name evidence="3" type="ORF">P0Y65_05630</name>
</gene>